<dbReference type="GO" id="GO:0005777">
    <property type="term" value="C:peroxisome"/>
    <property type="evidence" value="ECO:0007669"/>
    <property type="project" value="TreeGrafter"/>
</dbReference>
<reference evidence="4" key="1">
    <citation type="journal article" date="2018" name="Nat. Microbiol.">
        <title>Leveraging single-cell genomics to expand the fungal tree of life.</title>
        <authorList>
            <person name="Ahrendt S.R."/>
            <person name="Quandt C.A."/>
            <person name="Ciobanu D."/>
            <person name="Clum A."/>
            <person name="Salamov A."/>
            <person name="Andreopoulos B."/>
            <person name="Cheng J.F."/>
            <person name="Woyke T."/>
            <person name="Pelin A."/>
            <person name="Henrissat B."/>
            <person name="Reynolds N.K."/>
            <person name="Benny G.L."/>
            <person name="Smith M.E."/>
            <person name="James T.Y."/>
            <person name="Grigoriev I.V."/>
        </authorList>
    </citation>
    <scope>NUCLEOTIDE SEQUENCE [LARGE SCALE GENOMIC DNA]</scope>
</reference>
<dbReference type="GO" id="GO:0006749">
    <property type="term" value="P:glutathione metabolic process"/>
    <property type="evidence" value="ECO:0007669"/>
    <property type="project" value="TreeGrafter"/>
</dbReference>
<name>A0A4P9W6V1_9FUNG</name>
<feature type="compositionally biased region" description="Polar residues" evidence="1">
    <location>
        <begin position="1"/>
        <end position="13"/>
    </location>
</feature>
<dbReference type="PANTHER" id="PTHR42943">
    <property type="entry name" value="GLUTATHIONE S-TRANSFERASE KAPPA"/>
    <property type="match status" value="1"/>
</dbReference>
<dbReference type="AlphaFoldDB" id="A0A4P9W6V1"/>
<evidence type="ECO:0000313" key="3">
    <source>
        <dbReference type="EMBL" id="RKO88189.1"/>
    </source>
</evidence>
<accession>A0A4P9W6V1</accession>
<protein>
    <submittedName>
        <fullName evidence="3">Thioredoxin-like protein</fullName>
    </submittedName>
</protein>
<dbReference type="Proteomes" id="UP000269721">
    <property type="component" value="Unassembled WGS sequence"/>
</dbReference>
<proteinExistence type="predicted"/>
<dbReference type="InterPro" id="IPR036249">
    <property type="entry name" value="Thioredoxin-like_sf"/>
</dbReference>
<dbReference type="InterPro" id="IPR001853">
    <property type="entry name" value="DSBA-like_thioredoxin_dom"/>
</dbReference>
<evidence type="ECO:0000313" key="4">
    <source>
        <dbReference type="Proteomes" id="UP000269721"/>
    </source>
</evidence>
<dbReference type="Pfam" id="PF01323">
    <property type="entry name" value="DSBA"/>
    <property type="match status" value="1"/>
</dbReference>
<dbReference type="GO" id="GO:0004364">
    <property type="term" value="F:glutathione transferase activity"/>
    <property type="evidence" value="ECO:0007669"/>
    <property type="project" value="TreeGrafter"/>
</dbReference>
<evidence type="ECO:0000256" key="1">
    <source>
        <dbReference type="SAM" id="MobiDB-lite"/>
    </source>
</evidence>
<dbReference type="GO" id="GO:0004602">
    <property type="term" value="F:glutathione peroxidase activity"/>
    <property type="evidence" value="ECO:0007669"/>
    <property type="project" value="TreeGrafter"/>
</dbReference>
<dbReference type="EMBL" id="KZ996882">
    <property type="protein sequence ID" value="RKO88189.1"/>
    <property type="molecule type" value="Genomic_DNA"/>
</dbReference>
<organism evidence="3 4">
    <name type="scientific">Blyttiomyces helicus</name>
    <dbReference type="NCBI Taxonomy" id="388810"/>
    <lineage>
        <taxon>Eukaryota</taxon>
        <taxon>Fungi</taxon>
        <taxon>Fungi incertae sedis</taxon>
        <taxon>Chytridiomycota</taxon>
        <taxon>Chytridiomycota incertae sedis</taxon>
        <taxon>Chytridiomycetes</taxon>
        <taxon>Chytridiomycetes incertae sedis</taxon>
        <taxon>Blyttiomyces</taxon>
    </lineage>
</organism>
<dbReference type="GO" id="GO:0005739">
    <property type="term" value="C:mitochondrion"/>
    <property type="evidence" value="ECO:0007669"/>
    <property type="project" value="TreeGrafter"/>
</dbReference>
<dbReference type="PANTHER" id="PTHR42943:SF2">
    <property type="entry name" value="GLUTATHIONE S-TRANSFERASE KAPPA 1"/>
    <property type="match status" value="1"/>
</dbReference>
<feature type="region of interest" description="Disordered" evidence="1">
    <location>
        <begin position="1"/>
        <end position="33"/>
    </location>
</feature>
<keyword evidence="4" id="KW-1185">Reference proteome</keyword>
<dbReference type="OrthoDB" id="4664297at2759"/>
<evidence type="ECO:0000259" key="2">
    <source>
        <dbReference type="Pfam" id="PF01323"/>
    </source>
</evidence>
<dbReference type="InterPro" id="IPR051924">
    <property type="entry name" value="GST_Kappa/NadH"/>
</dbReference>
<feature type="domain" description="DSBA-like thioredoxin" evidence="2">
    <location>
        <begin position="28"/>
        <end position="162"/>
    </location>
</feature>
<sequence length="179" mass="19634">MLKGKTSSPYSQLKSDRAQRLPPPPKPDISRNSDLFQIPTRFPTAFPTNSLKAQRALMALKQQRPEKLVEASRALWQCYWRDQGDLASDADLVRVLTPVLGEPAVRALLTAGVADKAIKDGLLRATQEAAELGAFGAPWIQVTVPGKEPVCFFGSDRFEQMAMFVGEIWVGPVPSKASL</sequence>
<gene>
    <name evidence="3" type="ORF">BDK51DRAFT_24497</name>
</gene>
<dbReference type="SUPFAM" id="SSF52833">
    <property type="entry name" value="Thioredoxin-like"/>
    <property type="match status" value="1"/>
</dbReference>
<dbReference type="Gene3D" id="3.40.30.10">
    <property type="entry name" value="Glutaredoxin"/>
    <property type="match status" value="1"/>
</dbReference>